<reference evidence="6" key="1">
    <citation type="journal article" date="2019" name="Nat. Commun.">
        <title>The genome of broomcorn millet.</title>
        <authorList>
            <person name="Zou C."/>
            <person name="Miki D."/>
            <person name="Li D."/>
            <person name="Tang Q."/>
            <person name="Xiao L."/>
            <person name="Rajput S."/>
            <person name="Deng P."/>
            <person name="Jia W."/>
            <person name="Huang R."/>
            <person name="Zhang M."/>
            <person name="Sun Y."/>
            <person name="Hu J."/>
            <person name="Fu X."/>
            <person name="Schnable P.S."/>
            <person name="Li F."/>
            <person name="Zhang H."/>
            <person name="Feng B."/>
            <person name="Zhu X."/>
            <person name="Liu R."/>
            <person name="Schnable J.C."/>
            <person name="Zhu J.-K."/>
            <person name="Zhang H."/>
        </authorList>
    </citation>
    <scope>NUCLEOTIDE SEQUENCE [LARGE SCALE GENOMIC DNA]</scope>
</reference>
<keyword evidence="6" id="KW-1185">Reference proteome</keyword>
<evidence type="ECO:0000256" key="2">
    <source>
        <dbReference type="ARBA" id="ARBA00022801"/>
    </source>
</evidence>
<name>A0A3L6Q5Y7_PANMI</name>
<accession>A0A3L6Q5Y7</accession>
<proteinExistence type="inferred from homology"/>
<dbReference type="Pfam" id="PF01150">
    <property type="entry name" value="GDA1_CD39"/>
    <property type="match status" value="1"/>
</dbReference>
<dbReference type="EMBL" id="PQIB02000014">
    <property type="protein sequence ID" value="RLM69900.1"/>
    <property type="molecule type" value="Genomic_DNA"/>
</dbReference>
<dbReference type="STRING" id="4540.A0A3L6Q5Y7"/>
<evidence type="ECO:0000313" key="5">
    <source>
        <dbReference type="EMBL" id="RLM69900.1"/>
    </source>
</evidence>
<protein>
    <submittedName>
        <fullName evidence="5">Uncharacterized protein</fullName>
    </submittedName>
</protein>
<dbReference type="Gene3D" id="3.30.420.40">
    <property type="match status" value="1"/>
</dbReference>
<dbReference type="InterPro" id="IPR000407">
    <property type="entry name" value="GDA1_CD39_NTPase"/>
</dbReference>
<evidence type="ECO:0000256" key="4">
    <source>
        <dbReference type="SAM" id="SignalP"/>
    </source>
</evidence>
<comment type="similarity">
    <text evidence="1">Belongs to the GDA1/CD39 NTPase family.</text>
</comment>
<sequence>MAAVVLILLLQLRGPCRSFRARSDRKGGIVDDHPAALPAELERWPGRRYAVIFDAGSTGSRVHIFKFNRIMDLVPMDGEIQVFANDISATGSNPPVVPAGPGALPHRRSPLAI</sequence>
<dbReference type="GO" id="GO:0016787">
    <property type="term" value="F:hydrolase activity"/>
    <property type="evidence" value="ECO:0007669"/>
    <property type="project" value="UniProtKB-KW"/>
</dbReference>
<dbReference type="OrthoDB" id="691177at2759"/>
<evidence type="ECO:0000256" key="3">
    <source>
        <dbReference type="SAM" id="MobiDB-lite"/>
    </source>
</evidence>
<comment type="caution">
    <text evidence="5">The sequence shown here is derived from an EMBL/GenBank/DDBJ whole genome shotgun (WGS) entry which is preliminary data.</text>
</comment>
<evidence type="ECO:0000313" key="6">
    <source>
        <dbReference type="Proteomes" id="UP000275267"/>
    </source>
</evidence>
<gene>
    <name evidence="5" type="ORF">C2845_PM17G04950</name>
</gene>
<dbReference type="Proteomes" id="UP000275267">
    <property type="component" value="Unassembled WGS sequence"/>
</dbReference>
<dbReference type="AlphaFoldDB" id="A0A3L6Q5Y7"/>
<keyword evidence="2" id="KW-0378">Hydrolase</keyword>
<evidence type="ECO:0000256" key="1">
    <source>
        <dbReference type="ARBA" id="ARBA00009283"/>
    </source>
</evidence>
<feature type="signal peptide" evidence="4">
    <location>
        <begin position="1"/>
        <end position="18"/>
    </location>
</feature>
<feature type="region of interest" description="Disordered" evidence="3">
    <location>
        <begin position="91"/>
        <end position="113"/>
    </location>
</feature>
<keyword evidence="4" id="KW-0732">Signal</keyword>
<feature type="chain" id="PRO_5018194583" evidence="4">
    <location>
        <begin position="19"/>
        <end position="113"/>
    </location>
</feature>
<organism evidence="5 6">
    <name type="scientific">Panicum miliaceum</name>
    <name type="common">Proso millet</name>
    <name type="synonym">Broomcorn millet</name>
    <dbReference type="NCBI Taxonomy" id="4540"/>
    <lineage>
        <taxon>Eukaryota</taxon>
        <taxon>Viridiplantae</taxon>
        <taxon>Streptophyta</taxon>
        <taxon>Embryophyta</taxon>
        <taxon>Tracheophyta</taxon>
        <taxon>Spermatophyta</taxon>
        <taxon>Magnoliopsida</taxon>
        <taxon>Liliopsida</taxon>
        <taxon>Poales</taxon>
        <taxon>Poaceae</taxon>
        <taxon>PACMAD clade</taxon>
        <taxon>Panicoideae</taxon>
        <taxon>Panicodae</taxon>
        <taxon>Paniceae</taxon>
        <taxon>Panicinae</taxon>
        <taxon>Panicum</taxon>
        <taxon>Panicum sect. Panicum</taxon>
    </lineage>
</organism>